<accession>A0ABX4QSB5</accession>
<protein>
    <submittedName>
        <fullName evidence="1">Uncharacterized protein</fullName>
    </submittedName>
</protein>
<reference evidence="1 2" key="1">
    <citation type="submission" date="2017-12" db="EMBL/GenBank/DDBJ databases">
        <title>Pharmacopeia of the Arctic Ocean.</title>
        <authorList>
            <person name="Collins E."/>
            <person name="Ducluzeau A.-L."/>
        </authorList>
    </citation>
    <scope>NUCLEOTIDE SEQUENCE [LARGE SCALE GENOMIC DNA]</scope>
    <source>
        <strain evidence="1 2">DSM 23325</strain>
    </source>
</reference>
<dbReference type="Pfam" id="PF19888">
    <property type="entry name" value="DUF6361"/>
    <property type="match status" value="1"/>
</dbReference>
<comment type="caution">
    <text evidence="1">The sequence shown here is derived from an EMBL/GenBank/DDBJ whole genome shotgun (WGS) entry which is preliminary data.</text>
</comment>
<dbReference type="EMBL" id="PJBV01000035">
    <property type="protein sequence ID" value="PKH37549.1"/>
    <property type="molecule type" value="Genomic_DNA"/>
</dbReference>
<evidence type="ECO:0000313" key="2">
    <source>
        <dbReference type="Proteomes" id="UP000233565"/>
    </source>
</evidence>
<evidence type="ECO:0000313" key="1">
    <source>
        <dbReference type="EMBL" id="PKH37549.1"/>
    </source>
</evidence>
<organism evidence="1 2">
    <name type="scientific">Nocardioides alpinus</name>
    <dbReference type="NCBI Taxonomy" id="748909"/>
    <lineage>
        <taxon>Bacteria</taxon>
        <taxon>Bacillati</taxon>
        <taxon>Actinomycetota</taxon>
        <taxon>Actinomycetes</taxon>
        <taxon>Propionibacteriales</taxon>
        <taxon>Nocardioidaceae</taxon>
        <taxon>Nocardioides</taxon>
    </lineage>
</organism>
<dbReference type="RefSeq" id="WP_091193892.1">
    <property type="nucleotide sequence ID" value="NZ_FOKC01000001.1"/>
</dbReference>
<keyword evidence="2" id="KW-1185">Reference proteome</keyword>
<proteinExistence type="predicted"/>
<dbReference type="Proteomes" id="UP000233565">
    <property type="component" value="Unassembled WGS sequence"/>
</dbReference>
<name>A0ABX4QSB5_9ACTN</name>
<gene>
    <name evidence="1" type="ORF">CXG46_19100</name>
</gene>
<dbReference type="InterPro" id="IPR045941">
    <property type="entry name" value="DUF6361"/>
</dbReference>
<sequence length="434" mass="49261">MAGSQVAWLNFDQDQQERTQLLMAALSQQGTVDELGMGILRDLISGVLFPGHTVLHTRAKYLLFLPRDFAGLRGSTADALSKAARKAEGDRISLLRRHYEPHLRSKGIIGYTMGSETKQMPSGSYWGLLRQLRIYKAKGSIWDYYATFAAERAAHAKRTMFHSEDEDTQAAAALEMWADVPDADESFGGFDLSPEEATWLRDRFLLSDREADESRSLVTWLLDPDRNEWVENLKSIWNHPQADQFPGKTAEAMELGRDADYLVFGARILYNYLCAVGRPDDSEQKSRLVAKYEDAMKDWTQDLELLPGLDRLNELDAWARGRLDDVHASQPARMRWALTIGFLRRWLHNVQASSDLLADAAAEATITRREASLKPGRARLVQLDRLRSWEGDSGYFRMDYNWAPTRRLLDDIHRGLGTPRVQAPNSVDDDSVVD</sequence>